<dbReference type="EMBL" id="JAACNH010000009">
    <property type="protein sequence ID" value="KAG8433070.1"/>
    <property type="molecule type" value="Genomic_DNA"/>
</dbReference>
<dbReference type="AlphaFoldDB" id="A0A8T2IPR2"/>
<evidence type="ECO:0000256" key="1">
    <source>
        <dbReference type="ARBA" id="ARBA00022801"/>
    </source>
</evidence>
<dbReference type="GO" id="GO:0016891">
    <property type="term" value="F:RNA endonuclease activity producing 5'-phosphomonoesters, hydrolytic mechanism"/>
    <property type="evidence" value="ECO:0007669"/>
    <property type="project" value="TreeGrafter"/>
</dbReference>
<keyword evidence="2" id="KW-0442">Lipid degradation</keyword>
<reference evidence="14" key="1">
    <citation type="thesis" date="2020" institute="ProQuest LLC" country="789 East Eisenhower Parkway, Ann Arbor, MI, USA">
        <title>Comparative Genomics and Chromosome Evolution.</title>
        <authorList>
            <person name="Mudd A.B."/>
        </authorList>
    </citation>
    <scope>NUCLEOTIDE SEQUENCE</scope>
    <source>
        <strain evidence="14">Female2</strain>
        <tissue evidence="14">Blood</tissue>
    </source>
</reference>
<comment type="caution">
    <text evidence="14">The sequence shown here is derived from an EMBL/GenBank/DDBJ whole genome shotgun (WGS) entry which is preliminary data.</text>
</comment>
<dbReference type="Pfam" id="PF13091">
    <property type="entry name" value="PLDc_2"/>
    <property type="match status" value="1"/>
</dbReference>
<keyword evidence="4" id="KW-0469">Meiosis</keyword>
<keyword evidence="3" id="KW-0443">Lipid metabolism</keyword>
<comment type="similarity">
    <text evidence="5">Belongs to the phospholipase D family. MitoPLD/Zucchini subfamily.</text>
</comment>
<dbReference type="OrthoDB" id="5205528at2759"/>
<gene>
    <name evidence="14" type="ORF">GDO86_017375</name>
</gene>
<dbReference type="Proteomes" id="UP000812440">
    <property type="component" value="Chromosome 9"/>
</dbReference>
<dbReference type="InterPro" id="IPR051406">
    <property type="entry name" value="PLD_domain"/>
</dbReference>
<feature type="transmembrane region" description="Helical" evidence="12">
    <location>
        <begin position="6"/>
        <end position="27"/>
    </location>
</feature>
<dbReference type="Gene3D" id="3.30.870.10">
    <property type="entry name" value="Endonuclease Chain A"/>
    <property type="match status" value="1"/>
</dbReference>
<evidence type="ECO:0000256" key="11">
    <source>
        <dbReference type="ARBA" id="ARBA00048101"/>
    </source>
</evidence>
<dbReference type="SUPFAM" id="SSF56024">
    <property type="entry name" value="Phospholipase D/nuclease"/>
    <property type="match status" value="1"/>
</dbReference>
<dbReference type="InterPro" id="IPR025202">
    <property type="entry name" value="PLD-like_dom"/>
</dbReference>
<organism evidence="14 15">
    <name type="scientific">Hymenochirus boettgeri</name>
    <name type="common">Congo dwarf clawed frog</name>
    <dbReference type="NCBI Taxonomy" id="247094"/>
    <lineage>
        <taxon>Eukaryota</taxon>
        <taxon>Metazoa</taxon>
        <taxon>Chordata</taxon>
        <taxon>Craniata</taxon>
        <taxon>Vertebrata</taxon>
        <taxon>Euteleostomi</taxon>
        <taxon>Amphibia</taxon>
        <taxon>Batrachia</taxon>
        <taxon>Anura</taxon>
        <taxon>Pipoidea</taxon>
        <taxon>Pipidae</taxon>
        <taxon>Pipinae</taxon>
        <taxon>Hymenochirus</taxon>
    </lineage>
</organism>
<accession>A0A8T2IPR2</accession>
<evidence type="ECO:0000256" key="6">
    <source>
        <dbReference type="ARBA" id="ARBA00040549"/>
    </source>
</evidence>
<sequence length="213" mass="23999">MSPVAAHWKLTLGLTGLAGVLGLELLVRYLRRRRPLREVLFFPVPMTCLEPLLSPGQKCSCRLSHTDSALTRLLFRLLGAQRSLDLCLFTFSCPVLARAVLSLHQRGVRVRVVTDSDYMAASGSQMGDLRSAGIPVRHSQSSGYMHHKFAVIDKAILITGSLNWTIQATQTNRENILITDESVFVKAFLKEFEKLWNEYDPATYDFFPEKESK</sequence>
<evidence type="ECO:0000256" key="8">
    <source>
        <dbReference type="ARBA" id="ARBA00042226"/>
    </source>
</evidence>
<evidence type="ECO:0000256" key="7">
    <source>
        <dbReference type="ARBA" id="ARBA00041680"/>
    </source>
</evidence>
<evidence type="ECO:0000259" key="13">
    <source>
        <dbReference type="PROSITE" id="PS50035"/>
    </source>
</evidence>
<comment type="catalytic activity">
    <reaction evidence="11">
        <text>a cardiolipin + H2O = a 1,2-diacyl-sn-glycero-3-phospho-(1'-sn-glycerol) + a 1,2-diacyl-sn-glycero-3-phosphate + H(+)</text>
        <dbReference type="Rhea" id="RHEA:44884"/>
        <dbReference type="ChEBI" id="CHEBI:15377"/>
        <dbReference type="ChEBI" id="CHEBI:15378"/>
        <dbReference type="ChEBI" id="CHEBI:58608"/>
        <dbReference type="ChEBI" id="CHEBI:62237"/>
        <dbReference type="ChEBI" id="CHEBI:64716"/>
    </reaction>
    <physiologicalReaction direction="left-to-right" evidence="11">
        <dbReference type="Rhea" id="RHEA:44885"/>
    </physiologicalReaction>
</comment>
<dbReference type="PANTHER" id="PTHR43856">
    <property type="entry name" value="CARDIOLIPIN HYDROLASE"/>
    <property type="match status" value="1"/>
</dbReference>
<dbReference type="PROSITE" id="PS50035">
    <property type="entry name" value="PLD"/>
    <property type="match status" value="1"/>
</dbReference>
<dbReference type="GO" id="GO:0016042">
    <property type="term" value="P:lipid catabolic process"/>
    <property type="evidence" value="ECO:0007669"/>
    <property type="project" value="UniProtKB-KW"/>
</dbReference>
<evidence type="ECO:0000313" key="14">
    <source>
        <dbReference type="EMBL" id="KAG8433070.1"/>
    </source>
</evidence>
<dbReference type="SMART" id="SM00155">
    <property type="entry name" value="PLDc"/>
    <property type="match status" value="1"/>
</dbReference>
<protein>
    <recommendedName>
        <fullName evidence="6">Mitochondrial cardiolipin hydrolase</fullName>
    </recommendedName>
    <alternativeName>
        <fullName evidence="8">Choline phosphatase 6</fullName>
    </alternativeName>
    <alternativeName>
        <fullName evidence="10">Mitochondrial phospholipase</fullName>
    </alternativeName>
    <alternativeName>
        <fullName evidence="9">Phosphatidylcholine-hydrolyzing phospholipase D6</fullName>
    </alternativeName>
    <alternativeName>
        <fullName evidence="7">Phospholipase D6</fullName>
    </alternativeName>
</protein>
<dbReference type="CDD" id="cd09171">
    <property type="entry name" value="PLDc_vPLD6_like"/>
    <property type="match status" value="1"/>
</dbReference>
<keyword evidence="12" id="KW-1133">Transmembrane helix</keyword>
<evidence type="ECO:0000256" key="3">
    <source>
        <dbReference type="ARBA" id="ARBA00023098"/>
    </source>
</evidence>
<proteinExistence type="inferred from homology"/>
<evidence type="ECO:0000256" key="10">
    <source>
        <dbReference type="ARBA" id="ARBA00043167"/>
    </source>
</evidence>
<keyword evidence="15" id="KW-1185">Reference proteome</keyword>
<dbReference type="GO" id="GO:0005739">
    <property type="term" value="C:mitochondrion"/>
    <property type="evidence" value="ECO:0007669"/>
    <property type="project" value="TreeGrafter"/>
</dbReference>
<keyword evidence="1" id="KW-0378">Hydrolase</keyword>
<keyword evidence="12" id="KW-0812">Transmembrane</keyword>
<dbReference type="GO" id="GO:0034587">
    <property type="term" value="P:piRNA processing"/>
    <property type="evidence" value="ECO:0007669"/>
    <property type="project" value="TreeGrafter"/>
</dbReference>
<dbReference type="InterPro" id="IPR001736">
    <property type="entry name" value="PLipase_D/transphosphatidylase"/>
</dbReference>
<evidence type="ECO:0000256" key="12">
    <source>
        <dbReference type="SAM" id="Phobius"/>
    </source>
</evidence>
<evidence type="ECO:0000256" key="9">
    <source>
        <dbReference type="ARBA" id="ARBA00043135"/>
    </source>
</evidence>
<keyword evidence="12" id="KW-0472">Membrane</keyword>
<name>A0A8T2IPR2_9PIPI</name>
<dbReference type="GO" id="GO:0051321">
    <property type="term" value="P:meiotic cell cycle"/>
    <property type="evidence" value="ECO:0007669"/>
    <property type="project" value="UniProtKB-KW"/>
</dbReference>
<evidence type="ECO:0000256" key="2">
    <source>
        <dbReference type="ARBA" id="ARBA00022963"/>
    </source>
</evidence>
<feature type="domain" description="PLD phosphodiesterase" evidence="13">
    <location>
        <begin position="141"/>
        <end position="168"/>
    </location>
</feature>
<evidence type="ECO:0000256" key="5">
    <source>
        <dbReference type="ARBA" id="ARBA00038012"/>
    </source>
</evidence>
<evidence type="ECO:0000256" key="4">
    <source>
        <dbReference type="ARBA" id="ARBA00023254"/>
    </source>
</evidence>
<evidence type="ECO:0000313" key="15">
    <source>
        <dbReference type="Proteomes" id="UP000812440"/>
    </source>
</evidence>
<dbReference type="PANTHER" id="PTHR43856:SF1">
    <property type="entry name" value="MITOCHONDRIAL CARDIOLIPIN HYDROLASE"/>
    <property type="match status" value="1"/>
</dbReference>